<evidence type="ECO:0000256" key="5">
    <source>
        <dbReference type="ARBA" id="ARBA00022884"/>
    </source>
</evidence>
<dbReference type="GO" id="GO:0000177">
    <property type="term" value="C:cytoplasmic exosome (RNase complex)"/>
    <property type="evidence" value="ECO:0007669"/>
    <property type="project" value="TreeGrafter"/>
</dbReference>
<comment type="similarity">
    <text evidence="2">Belongs to the RRP4 family.</text>
</comment>
<dbReference type="InterPro" id="IPR012340">
    <property type="entry name" value="NA-bd_OB-fold"/>
</dbReference>
<dbReference type="RefSeq" id="XP_001732789.1">
    <property type="nucleotide sequence ID" value="XM_001732737.1"/>
</dbReference>
<name>A8PR08_MALGO</name>
<dbReference type="InterPro" id="IPR048565">
    <property type="entry name" value="S1_RRP4"/>
</dbReference>
<comment type="subcellular location">
    <subcellularLocation>
        <location evidence="1">Nucleus</location>
    </subcellularLocation>
</comment>
<dbReference type="EMBL" id="AAYY01000001">
    <property type="protein sequence ID" value="EDP45575.1"/>
    <property type="molecule type" value="Genomic_DNA"/>
</dbReference>
<evidence type="ECO:0000256" key="6">
    <source>
        <dbReference type="ARBA" id="ARBA00023242"/>
    </source>
</evidence>
<dbReference type="Gene3D" id="2.40.50.100">
    <property type="match status" value="1"/>
</dbReference>
<evidence type="ECO:0000256" key="4">
    <source>
        <dbReference type="ARBA" id="ARBA00022835"/>
    </source>
</evidence>
<feature type="domain" description="RRP4 S1" evidence="9">
    <location>
        <begin position="113"/>
        <end position="185"/>
    </location>
</feature>
<evidence type="ECO:0000313" key="10">
    <source>
        <dbReference type="EMBL" id="EDP45575.1"/>
    </source>
</evidence>
<evidence type="ECO:0000259" key="7">
    <source>
        <dbReference type="Pfam" id="PF14382"/>
    </source>
</evidence>
<reference evidence="10 11" key="1">
    <citation type="journal article" date="2007" name="Proc. Natl. Acad. Sci. U.S.A.">
        <title>Dandruff-associated Malassezia genomes reveal convergent and divergent virulence traits shared with plant and human fungal pathogens.</title>
        <authorList>
            <person name="Xu J."/>
            <person name="Saunders C.W."/>
            <person name="Hu P."/>
            <person name="Grant R.A."/>
            <person name="Boekhout T."/>
            <person name="Kuramae E.E."/>
            <person name="Kronstad J.W."/>
            <person name="Deangelis Y.M."/>
            <person name="Reeder N.L."/>
            <person name="Johnstone K.R."/>
            <person name="Leland M."/>
            <person name="Fieno A.M."/>
            <person name="Begley W.M."/>
            <person name="Sun Y."/>
            <person name="Lacey M.P."/>
            <person name="Chaudhary T."/>
            <person name="Keough T."/>
            <person name="Chu L."/>
            <person name="Sears R."/>
            <person name="Yuan B."/>
            <person name="Dawson T.L.Jr."/>
        </authorList>
    </citation>
    <scope>NUCLEOTIDE SEQUENCE [LARGE SCALE GENOMIC DNA]</scope>
    <source>
        <strain evidence="11">ATCC MYA-4612 / CBS 7966</strain>
    </source>
</reference>
<dbReference type="CDD" id="cd05789">
    <property type="entry name" value="S1_Rrp4"/>
    <property type="match status" value="1"/>
</dbReference>
<dbReference type="Pfam" id="PF15985">
    <property type="entry name" value="KH_6"/>
    <property type="match status" value="1"/>
</dbReference>
<dbReference type="Pfam" id="PF21266">
    <property type="entry name" value="S1_RRP4"/>
    <property type="match status" value="1"/>
</dbReference>
<evidence type="ECO:0000259" key="8">
    <source>
        <dbReference type="Pfam" id="PF15985"/>
    </source>
</evidence>
<evidence type="ECO:0000313" key="11">
    <source>
        <dbReference type="Proteomes" id="UP000008837"/>
    </source>
</evidence>
<dbReference type="InterPro" id="IPR025721">
    <property type="entry name" value="Exosome_cplx_N_dom"/>
</dbReference>
<dbReference type="Pfam" id="PF14382">
    <property type="entry name" value="ECR1_N"/>
    <property type="match status" value="1"/>
</dbReference>
<dbReference type="VEuPathDB" id="FungiDB:MGL_0564"/>
<dbReference type="Gene3D" id="2.40.50.140">
    <property type="entry name" value="Nucleic acid-binding proteins"/>
    <property type="match status" value="1"/>
</dbReference>
<gene>
    <name evidence="10" type="ORF">MGL_0564</name>
</gene>
<dbReference type="GeneID" id="5857095"/>
<dbReference type="GO" id="GO:0000176">
    <property type="term" value="C:nuclear exosome (RNase complex)"/>
    <property type="evidence" value="ECO:0007669"/>
    <property type="project" value="TreeGrafter"/>
</dbReference>
<dbReference type="OMA" id="MCGTVER"/>
<keyword evidence="4" id="KW-0271">Exosome</keyword>
<dbReference type="GO" id="GO:0071035">
    <property type="term" value="P:nuclear polyadenylation-dependent rRNA catabolic process"/>
    <property type="evidence" value="ECO:0007669"/>
    <property type="project" value="TreeGrafter"/>
</dbReference>
<dbReference type="InParanoid" id="A8PR08"/>
<dbReference type="GO" id="GO:0000467">
    <property type="term" value="P:exonucleolytic trimming to generate mature 3'-end of 5.8S rRNA from tricistronic rRNA transcript (SSU-rRNA, 5.8S rRNA, LSU-rRNA)"/>
    <property type="evidence" value="ECO:0007669"/>
    <property type="project" value="TreeGrafter"/>
</dbReference>
<dbReference type="FunCoup" id="A8PR08">
    <property type="interactions" value="667"/>
</dbReference>
<dbReference type="SUPFAM" id="SSF50249">
    <property type="entry name" value="Nucleic acid-binding proteins"/>
    <property type="match status" value="1"/>
</dbReference>
<dbReference type="SUPFAM" id="SSF110324">
    <property type="entry name" value="Ribosomal L27 protein-like"/>
    <property type="match status" value="1"/>
</dbReference>
<dbReference type="KEGG" id="mgl:MGL_0564"/>
<dbReference type="GO" id="GO:0034475">
    <property type="term" value="P:U4 snRNA 3'-end processing"/>
    <property type="evidence" value="ECO:0007669"/>
    <property type="project" value="TreeGrafter"/>
</dbReference>
<dbReference type="SUPFAM" id="SSF54791">
    <property type="entry name" value="Eukaryotic type KH-domain (KH-domain type I)"/>
    <property type="match status" value="1"/>
</dbReference>
<feature type="domain" description="K Homology" evidence="8">
    <location>
        <begin position="207"/>
        <end position="250"/>
    </location>
</feature>
<evidence type="ECO:0000259" key="9">
    <source>
        <dbReference type="Pfam" id="PF21266"/>
    </source>
</evidence>
<protein>
    <submittedName>
        <fullName evidence="10">Uncharacterized protein</fullName>
    </submittedName>
</protein>
<dbReference type="GO" id="GO:0071038">
    <property type="term" value="P:TRAMP-dependent tRNA surveillance pathway"/>
    <property type="evidence" value="ECO:0007669"/>
    <property type="project" value="TreeGrafter"/>
</dbReference>
<comment type="caution">
    <text evidence="10">The sequence shown here is derived from an EMBL/GenBank/DDBJ whole genome shotgun (WGS) entry which is preliminary data.</text>
</comment>
<dbReference type="GO" id="GO:0071051">
    <property type="term" value="P:poly(A)-dependent snoRNA 3'-end processing"/>
    <property type="evidence" value="ECO:0007669"/>
    <property type="project" value="TreeGrafter"/>
</dbReference>
<proteinExistence type="inferred from homology"/>
<dbReference type="PANTHER" id="PTHR21321:SF4">
    <property type="entry name" value="EXOSOME COMPLEX COMPONENT RRP4"/>
    <property type="match status" value="1"/>
</dbReference>
<dbReference type="CDD" id="cd22525">
    <property type="entry name" value="KH-I_Rrp4_eukar"/>
    <property type="match status" value="1"/>
</dbReference>
<dbReference type="OrthoDB" id="1650at2759"/>
<keyword evidence="6" id="KW-0539">Nucleus</keyword>
<sequence length="366" mass="40015">MAAPSPSPFCIRGTFNLSTNKTQRAASSYTYKSGCSARYSQDARIPDHILEEDDEDDEQVILTMPGQGVAPSTQYMRGHGCYIDPSSSEIVSSMSGIVERVNKLISVRPIRTRYRAEVGDLVVGRIMEVQSRRWKVDIGTTTDASLQLSSVNLPGGVQRKKLESDELQMRMFFQEGDLVVAEVQSVFQDGSVGLHTRSLRYGKLRNGALAVIPPVLVRRHKSHFITLDKLPEHGIDLLLGLNGYVWVSKHIDFDVAKAEGEGGHHSVAAPPAMQVGANESVGLGGRGVAMDIDGVYSDVNEPISTETRRSITIVCIALAAFVHHGITVTESSLERACAWGIEQADLSDPITLAHSMIHMIRRHNNA</sequence>
<dbReference type="AlphaFoldDB" id="A8PR08"/>
<keyword evidence="11" id="KW-1185">Reference proteome</keyword>
<keyword evidence="5" id="KW-0694">RNA-binding</keyword>
<keyword evidence="3" id="KW-0698">rRNA processing</keyword>
<dbReference type="PANTHER" id="PTHR21321">
    <property type="entry name" value="PNAS-3 RELATED"/>
    <property type="match status" value="1"/>
</dbReference>
<evidence type="ECO:0000256" key="3">
    <source>
        <dbReference type="ARBA" id="ARBA00022552"/>
    </source>
</evidence>
<dbReference type="GO" id="GO:0003723">
    <property type="term" value="F:RNA binding"/>
    <property type="evidence" value="ECO:0007669"/>
    <property type="project" value="UniProtKB-KW"/>
</dbReference>
<organism evidence="10 11">
    <name type="scientific">Malassezia globosa (strain ATCC MYA-4612 / CBS 7966)</name>
    <name type="common">Dandruff-associated fungus</name>
    <dbReference type="NCBI Taxonomy" id="425265"/>
    <lineage>
        <taxon>Eukaryota</taxon>
        <taxon>Fungi</taxon>
        <taxon>Dikarya</taxon>
        <taxon>Basidiomycota</taxon>
        <taxon>Ustilaginomycotina</taxon>
        <taxon>Malasseziomycetes</taxon>
        <taxon>Malasseziales</taxon>
        <taxon>Malasseziaceae</taxon>
        <taxon>Malassezia</taxon>
    </lineage>
</organism>
<dbReference type="InterPro" id="IPR036612">
    <property type="entry name" value="KH_dom_type_1_sf"/>
</dbReference>
<dbReference type="GO" id="GO:0071028">
    <property type="term" value="P:nuclear mRNA surveillance"/>
    <property type="evidence" value="ECO:0007669"/>
    <property type="project" value="UniProtKB-ARBA"/>
</dbReference>
<dbReference type="InterPro" id="IPR004088">
    <property type="entry name" value="KH_dom_type_1"/>
</dbReference>
<accession>A8PR08</accession>
<feature type="domain" description="Exosome complex component N-terminal" evidence="7">
    <location>
        <begin position="63"/>
        <end position="101"/>
    </location>
</feature>
<evidence type="ECO:0000256" key="1">
    <source>
        <dbReference type="ARBA" id="ARBA00004123"/>
    </source>
</evidence>
<dbReference type="GO" id="GO:0071034">
    <property type="term" value="P:CUT catabolic process"/>
    <property type="evidence" value="ECO:0007669"/>
    <property type="project" value="TreeGrafter"/>
</dbReference>
<evidence type="ECO:0000256" key="2">
    <source>
        <dbReference type="ARBA" id="ARBA00009155"/>
    </source>
</evidence>
<dbReference type="Proteomes" id="UP000008837">
    <property type="component" value="Unassembled WGS sequence"/>
</dbReference>
<dbReference type="STRING" id="425265.A8PR08"/>
<dbReference type="FunFam" id="2.40.50.140:FF:000038">
    <property type="entry name" value="Exosome complex component RRP4"/>
    <property type="match status" value="1"/>
</dbReference>
<dbReference type="InterPro" id="IPR026699">
    <property type="entry name" value="Exosome_RNA_bind1/RRP40/RRP4"/>
</dbReference>